<dbReference type="InterPro" id="IPR039672">
    <property type="entry name" value="MFS_2"/>
</dbReference>
<keyword evidence="4" id="KW-1133">Transmembrane helix</keyword>
<gene>
    <name evidence="6" type="primary">xylP_2</name>
    <name evidence="6" type="ORF">CROST_007550</name>
</gene>
<proteinExistence type="predicted"/>
<evidence type="ECO:0000256" key="2">
    <source>
        <dbReference type="ARBA" id="ARBA00022448"/>
    </source>
</evidence>
<accession>A0A1S8MCE4</accession>
<dbReference type="InterPro" id="IPR036259">
    <property type="entry name" value="MFS_trans_sf"/>
</dbReference>
<dbReference type="GO" id="GO:0008643">
    <property type="term" value="P:carbohydrate transport"/>
    <property type="evidence" value="ECO:0007669"/>
    <property type="project" value="InterPro"/>
</dbReference>
<dbReference type="GO" id="GO:0005886">
    <property type="term" value="C:plasma membrane"/>
    <property type="evidence" value="ECO:0007669"/>
    <property type="project" value="UniProtKB-SubCell"/>
</dbReference>
<dbReference type="NCBIfam" id="TIGR00792">
    <property type="entry name" value="gph"/>
    <property type="match status" value="1"/>
</dbReference>
<evidence type="ECO:0000256" key="1">
    <source>
        <dbReference type="ARBA" id="ARBA00004651"/>
    </source>
</evidence>
<evidence type="ECO:0000256" key="4">
    <source>
        <dbReference type="ARBA" id="ARBA00022989"/>
    </source>
</evidence>
<dbReference type="PANTHER" id="PTHR11328">
    <property type="entry name" value="MAJOR FACILITATOR SUPERFAMILY DOMAIN-CONTAINING PROTEIN"/>
    <property type="match status" value="1"/>
</dbReference>
<name>A0A1S8MCE4_9CLOT</name>
<dbReference type="Gene3D" id="1.20.1250.20">
    <property type="entry name" value="MFS general substrate transporter like domains"/>
    <property type="match status" value="2"/>
</dbReference>
<evidence type="ECO:0000256" key="3">
    <source>
        <dbReference type="ARBA" id="ARBA00022692"/>
    </source>
</evidence>
<dbReference type="PANTHER" id="PTHR11328:SF24">
    <property type="entry name" value="MAJOR FACILITATOR SUPERFAMILY (MFS) PROFILE DOMAIN-CONTAINING PROTEIN"/>
    <property type="match status" value="1"/>
</dbReference>
<comment type="subcellular location">
    <subcellularLocation>
        <location evidence="1">Cell membrane</location>
        <topology evidence="1">Multi-pass membrane protein</topology>
    </subcellularLocation>
</comment>
<dbReference type="SUPFAM" id="SSF103473">
    <property type="entry name" value="MFS general substrate transporter"/>
    <property type="match status" value="1"/>
</dbReference>
<dbReference type="STRING" id="84029.CROST_15500"/>
<protein>
    <submittedName>
        <fullName evidence="6">Isoprimeverose transporter</fullName>
    </submittedName>
</protein>
<keyword evidence="2" id="KW-0813">Transport</keyword>
<evidence type="ECO:0000313" key="6">
    <source>
        <dbReference type="EMBL" id="URZ10047.1"/>
    </source>
</evidence>
<reference evidence="6 7" key="1">
    <citation type="submission" date="2022-04" db="EMBL/GenBank/DDBJ databases">
        <title>Genome sequence of C. roseum typestrain.</title>
        <authorList>
            <person name="Poehlein A."/>
            <person name="Schoch T."/>
            <person name="Duerre P."/>
            <person name="Daniel R."/>
        </authorList>
    </citation>
    <scope>NUCLEOTIDE SEQUENCE [LARGE SCALE GENOMIC DNA]</scope>
    <source>
        <strain evidence="6 7">DSM 7320</strain>
    </source>
</reference>
<dbReference type="RefSeq" id="WP_077833098.1">
    <property type="nucleotide sequence ID" value="NZ_CP096983.1"/>
</dbReference>
<dbReference type="InterPro" id="IPR001927">
    <property type="entry name" value="Na/Gal_symport"/>
</dbReference>
<evidence type="ECO:0000313" key="7">
    <source>
        <dbReference type="Proteomes" id="UP000190951"/>
    </source>
</evidence>
<dbReference type="GO" id="GO:0015293">
    <property type="term" value="F:symporter activity"/>
    <property type="evidence" value="ECO:0007669"/>
    <property type="project" value="InterPro"/>
</dbReference>
<dbReference type="KEGG" id="crw:CROST_007550"/>
<dbReference type="CDD" id="cd17332">
    <property type="entry name" value="MFS_MelB_like"/>
    <property type="match status" value="1"/>
</dbReference>
<dbReference type="AlphaFoldDB" id="A0A1S8MCE4"/>
<sequence>MNMKALNSNIKVSFKEKISYAFGDLSNNIIYGSMGAFLVFYYTDVAKVSAAAIGSIMIISRLLDGILDILMGIIVDKTKTKYGKARPWLLRMAIPFGIAAVLMFSVPDSLTDKAKLIYIFITYNLVNIIYTSINVPYGVLGSLITQDQYERSLLNIIRMIFAIGSNLAITTLTLPFVKMLGGGSKAWTLAYAIFGVIATVLYLISFFNTKERVELSENKEKFESVPIGIGVKSLFKNKYWVILTLVGLSNGVMMGVMVGMGVYYSQYILKDSSLTGIITMCLYLPMLLAMFLLPPFVKRFGKRNVAIVGLFIMVLGCLVTIINPSNVTIVIIGSILKGIGFSPIMGVNFAMLADTVEYGEWKFKIRTEGLIFSAQSYGGKAGSGLGSAIIGWILAFGGYVGGAATQSATALSSIKFLFIAIPIVFVAIEIILLLPYKLDKEYPKILSELKARKK</sequence>
<dbReference type="EMBL" id="CP096983">
    <property type="protein sequence ID" value="URZ10047.1"/>
    <property type="molecule type" value="Genomic_DNA"/>
</dbReference>
<keyword evidence="5" id="KW-0472">Membrane</keyword>
<dbReference type="InterPro" id="IPR020846">
    <property type="entry name" value="MFS_dom"/>
</dbReference>
<keyword evidence="7" id="KW-1185">Reference proteome</keyword>
<dbReference type="Pfam" id="PF13347">
    <property type="entry name" value="MFS_2"/>
    <property type="match status" value="1"/>
</dbReference>
<organism evidence="6 7">
    <name type="scientific">Clostridium felsineum</name>
    <dbReference type="NCBI Taxonomy" id="36839"/>
    <lineage>
        <taxon>Bacteria</taxon>
        <taxon>Bacillati</taxon>
        <taxon>Bacillota</taxon>
        <taxon>Clostridia</taxon>
        <taxon>Eubacteriales</taxon>
        <taxon>Clostridiaceae</taxon>
        <taxon>Clostridium</taxon>
    </lineage>
</organism>
<keyword evidence="3" id="KW-0812">Transmembrane</keyword>
<dbReference type="PROSITE" id="PS50850">
    <property type="entry name" value="MFS"/>
    <property type="match status" value="1"/>
</dbReference>
<evidence type="ECO:0000256" key="5">
    <source>
        <dbReference type="ARBA" id="ARBA00023136"/>
    </source>
</evidence>
<dbReference type="Proteomes" id="UP000190951">
    <property type="component" value="Chromosome"/>
</dbReference>
<dbReference type="GO" id="GO:0006814">
    <property type="term" value="P:sodium ion transport"/>
    <property type="evidence" value="ECO:0007669"/>
    <property type="project" value="InterPro"/>
</dbReference>